<comment type="caution">
    <text evidence="3">The sequence shown here is derived from an EMBL/GenBank/DDBJ whole genome shotgun (WGS) entry which is preliminary data.</text>
</comment>
<keyword evidence="4" id="KW-1185">Reference proteome</keyword>
<sequence>MEYDIDCPNDPSKHDARAGQTGKTLTADIKELIREGRQAEQKAKDLHRRYLADLHAREKLIRRQLPMSLAAAQSCIEQLESDRARHLQQISDLKVDIALAKVGVILTNTEVESTWTKVESAWTEIESAQTEVESAKAEVASTQAEVVSSKAEVASSRAEVVLMYSEKLTTGVDVMLMQSCLSRAFCQ</sequence>
<proteinExistence type="predicted"/>
<feature type="coiled-coil region" evidence="1">
    <location>
        <begin position="125"/>
        <end position="152"/>
    </location>
</feature>
<dbReference type="STRING" id="200324.A0A2N5TPE1"/>
<organism evidence="3 4">
    <name type="scientific">Puccinia coronata f. sp. avenae</name>
    <dbReference type="NCBI Taxonomy" id="200324"/>
    <lineage>
        <taxon>Eukaryota</taxon>
        <taxon>Fungi</taxon>
        <taxon>Dikarya</taxon>
        <taxon>Basidiomycota</taxon>
        <taxon>Pucciniomycotina</taxon>
        <taxon>Pucciniomycetes</taxon>
        <taxon>Pucciniales</taxon>
        <taxon>Pucciniaceae</taxon>
        <taxon>Puccinia</taxon>
    </lineage>
</organism>
<evidence type="ECO:0000256" key="1">
    <source>
        <dbReference type="SAM" id="Coils"/>
    </source>
</evidence>
<accession>A0A2N5TPE1</accession>
<protein>
    <submittedName>
        <fullName evidence="3">Uncharacterized protein</fullName>
    </submittedName>
</protein>
<feature type="region of interest" description="Disordered" evidence="2">
    <location>
        <begin position="1"/>
        <end position="21"/>
    </location>
</feature>
<keyword evidence="1" id="KW-0175">Coiled coil</keyword>
<evidence type="ECO:0000313" key="3">
    <source>
        <dbReference type="EMBL" id="PLW27377.1"/>
    </source>
</evidence>
<reference evidence="3 4" key="1">
    <citation type="submission" date="2017-11" db="EMBL/GenBank/DDBJ databases">
        <title>De novo assembly and phasing of dikaryotic genomes from two isolates of Puccinia coronata f. sp. avenae, the causal agent of oat crown rust.</title>
        <authorList>
            <person name="Miller M.E."/>
            <person name="Zhang Y."/>
            <person name="Omidvar V."/>
            <person name="Sperschneider J."/>
            <person name="Schwessinger B."/>
            <person name="Raley C."/>
            <person name="Palmer J.M."/>
            <person name="Garnica D."/>
            <person name="Upadhyaya N."/>
            <person name="Rathjen J."/>
            <person name="Taylor J.M."/>
            <person name="Park R.F."/>
            <person name="Dodds P.N."/>
            <person name="Hirsch C.D."/>
            <person name="Kianian S.F."/>
            <person name="Figueroa M."/>
        </authorList>
    </citation>
    <scope>NUCLEOTIDE SEQUENCE [LARGE SCALE GENOMIC DNA]</scope>
    <source>
        <strain evidence="3">12NC29</strain>
    </source>
</reference>
<name>A0A2N5TPE1_9BASI</name>
<evidence type="ECO:0000256" key="2">
    <source>
        <dbReference type="SAM" id="MobiDB-lite"/>
    </source>
</evidence>
<feature type="coiled-coil region" evidence="1">
    <location>
        <begin position="29"/>
        <end position="96"/>
    </location>
</feature>
<evidence type="ECO:0000313" key="4">
    <source>
        <dbReference type="Proteomes" id="UP000235388"/>
    </source>
</evidence>
<dbReference type="AlphaFoldDB" id="A0A2N5TPE1"/>
<dbReference type="EMBL" id="PGCJ01000490">
    <property type="protein sequence ID" value="PLW27377.1"/>
    <property type="molecule type" value="Genomic_DNA"/>
</dbReference>
<dbReference type="Proteomes" id="UP000235388">
    <property type="component" value="Unassembled WGS sequence"/>
</dbReference>
<gene>
    <name evidence="3" type="ORF">PCANC_25234</name>
</gene>